<dbReference type="Gene3D" id="2.170.120.30">
    <property type="match status" value="2"/>
</dbReference>
<dbReference type="InterPro" id="IPR012505">
    <property type="entry name" value="YbbR"/>
</dbReference>
<protein>
    <submittedName>
        <fullName evidence="1">YbbR family protein</fullName>
    </submittedName>
</protein>
<dbReference type="HOGENOM" id="CLU_074312_2_0_0"/>
<keyword evidence="2" id="KW-1185">Reference proteome</keyword>
<gene>
    <name evidence="1" type="ordered locus">Dacet_1299</name>
</gene>
<dbReference type="KEGG" id="dap:Dacet_1299"/>
<dbReference type="PaxDb" id="522772-Dacet_1299"/>
<reference evidence="1 2" key="1">
    <citation type="journal article" date="2010" name="Stand. Genomic Sci.">
        <title>Complete genome sequence of Denitrovibrio acetiphilus type strain (N2460).</title>
        <authorList>
            <person name="Kiss H."/>
            <person name="Lang E."/>
            <person name="Lapidus A."/>
            <person name="Copeland A."/>
            <person name="Nolan M."/>
            <person name="Glavina Del Rio T."/>
            <person name="Chen F."/>
            <person name="Lucas S."/>
            <person name="Tice H."/>
            <person name="Cheng J.F."/>
            <person name="Han C."/>
            <person name="Goodwin L."/>
            <person name="Pitluck S."/>
            <person name="Liolios K."/>
            <person name="Pati A."/>
            <person name="Ivanova N."/>
            <person name="Mavromatis K."/>
            <person name="Chen A."/>
            <person name="Palaniappan K."/>
            <person name="Land M."/>
            <person name="Hauser L."/>
            <person name="Chang Y.J."/>
            <person name="Jeffries C.D."/>
            <person name="Detter J.C."/>
            <person name="Brettin T."/>
            <person name="Spring S."/>
            <person name="Rohde M."/>
            <person name="Goker M."/>
            <person name="Woyke T."/>
            <person name="Bristow J."/>
            <person name="Eisen J.A."/>
            <person name="Markowitz V."/>
            <person name="Hugenholtz P."/>
            <person name="Kyrpides N.C."/>
            <person name="Klenk H.P."/>
        </authorList>
    </citation>
    <scope>NUCLEOTIDE SEQUENCE [LARGE SCALE GENOMIC DNA]</scope>
    <source>
        <strain evidence="2">DSM 12809 / NBRC 114555 / N2460</strain>
    </source>
</reference>
<sequence length="310" mass="34587" precursor="true">MFKNLLLNNLPLKLMSVFIAVILWLSLVTGEFQEISLYVPVKLTNIPDGYVAVTDEHLINIHAKGPKSLVNEEKFGDVSIDFDVSGMKPGYNNAIISLKNIKMPPGIQVMDIQPAAIEIIVDSLILKQMKVAPTFIGEPASGYKVGSVNVFPESVQVKAAKSKIESQNTVETLPVNLSDKRDPITYSIGMKSYEGIQEYNPQQVEVFVVFKEDIQEKEFKDIPVRAVMLPHGLKAKILDTVTLKVSGRIDLLQEDVIKSELYPTVDMSGVKTKGKYLRKLNLNDSKMFKVLSVEPAKVRVEVVNEEVLRD</sequence>
<dbReference type="AlphaFoldDB" id="D4H7S2"/>
<accession>D4H7S2</accession>
<dbReference type="eggNOG" id="COG4856">
    <property type="taxonomic scope" value="Bacteria"/>
</dbReference>
<evidence type="ECO:0000313" key="1">
    <source>
        <dbReference type="EMBL" id="ADD68071.1"/>
    </source>
</evidence>
<dbReference type="InterPro" id="IPR053154">
    <property type="entry name" value="c-di-AMP_regulator"/>
</dbReference>
<dbReference type="InParanoid" id="D4H7S2"/>
<dbReference type="Proteomes" id="UP000002012">
    <property type="component" value="Chromosome"/>
</dbReference>
<dbReference type="PANTHER" id="PTHR37804:SF1">
    <property type="entry name" value="CDAA REGULATORY PROTEIN CDAR"/>
    <property type="match status" value="1"/>
</dbReference>
<name>D4H7S2_DENA2</name>
<dbReference type="Pfam" id="PF07949">
    <property type="entry name" value="YbbR"/>
    <property type="match status" value="1"/>
</dbReference>
<dbReference type="PANTHER" id="PTHR37804">
    <property type="entry name" value="CDAA REGULATORY PROTEIN CDAR"/>
    <property type="match status" value="1"/>
</dbReference>
<dbReference type="STRING" id="522772.Dacet_1299"/>
<dbReference type="Gene3D" id="2.170.120.40">
    <property type="entry name" value="YbbR-like domain"/>
    <property type="match status" value="1"/>
</dbReference>
<organism evidence="1 2">
    <name type="scientific">Denitrovibrio acetiphilus (strain DSM 12809 / NBRC 114555 / N2460)</name>
    <dbReference type="NCBI Taxonomy" id="522772"/>
    <lineage>
        <taxon>Bacteria</taxon>
        <taxon>Pseudomonadati</taxon>
        <taxon>Deferribacterota</taxon>
        <taxon>Deferribacteres</taxon>
        <taxon>Deferribacterales</taxon>
        <taxon>Geovibrionaceae</taxon>
        <taxon>Denitrovibrio</taxon>
    </lineage>
</organism>
<proteinExistence type="predicted"/>
<dbReference type="EMBL" id="CP001968">
    <property type="protein sequence ID" value="ADD68071.1"/>
    <property type="molecule type" value="Genomic_DNA"/>
</dbReference>
<evidence type="ECO:0000313" key="2">
    <source>
        <dbReference type="Proteomes" id="UP000002012"/>
    </source>
</evidence>